<dbReference type="EMBL" id="QKXC01000144">
    <property type="protein sequence ID" value="RBR16434.1"/>
    <property type="molecule type" value="Genomic_DNA"/>
</dbReference>
<comment type="caution">
    <text evidence="2">The sequence shown here is derived from an EMBL/GenBank/DDBJ whole genome shotgun (WGS) entry which is preliminary data.</text>
</comment>
<gene>
    <name evidence="2" type="ORF">FIESC28_06982</name>
</gene>
<feature type="compositionally biased region" description="Basic and acidic residues" evidence="1">
    <location>
        <begin position="188"/>
        <end position="203"/>
    </location>
</feature>
<dbReference type="AlphaFoldDB" id="A0A366RGZ8"/>
<name>A0A366RGZ8_9HYPO</name>
<dbReference type="GeneID" id="41996420"/>
<feature type="region of interest" description="Disordered" evidence="1">
    <location>
        <begin position="180"/>
        <end position="228"/>
    </location>
</feature>
<protein>
    <submittedName>
        <fullName evidence="2">Uncharacterized protein</fullName>
    </submittedName>
</protein>
<organism evidence="2 3">
    <name type="scientific">Fusarium coffeatum</name>
    <dbReference type="NCBI Taxonomy" id="231269"/>
    <lineage>
        <taxon>Eukaryota</taxon>
        <taxon>Fungi</taxon>
        <taxon>Dikarya</taxon>
        <taxon>Ascomycota</taxon>
        <taxon>Pezizomycotina</taxon>
        <taxon>Sordariomycetes</taxon>
        <taxon>Hypocreomycetidae</taxon>
        <taxon>Hypocreales</taxon>
        <taxon>Nectriaceae</taxon>
        <taxon>Fusarium</taxon>
        <taxon>Fusarium incarnatum-equiseti species complex</taxon>
    </lineage>
</organism>
<evidence type="ECO:0000256" key="1">
    <source>
        <dbReference type="SAM" id="MobiDB-lite"/>
    </source>
</evidence>
<sequence length="228" mass="25944">MANGIAVNDDCLGVPPPRITTRQPYYPAPVGYYQLYNPANVVWETESLSTWSEWSDHDVPCCGCDCDCQPAVNDRNSGDRRCYSTQNGTSTLPVAQSVLNLQNYRVAPELVPSMTVRNNSNIQQNVRRSPDTTASGYDIHGYSSIEDLIYHTAKQQRHLDDAQRRIQDWIKIMPGLVGGETVPTAEQEPDKCDCKSCKDERKRDARKARKEKKHMRKPENKKRSKSRR</sequence>
<feature type="compositionally biased region" description="Basic residues" evidence="1">
    <location>
        <begin position="204"/>
        <end position="228"/>
    </location>
</feature>
<accession>A0A366RGZ8</accession>
<dbReference type="Proteomes" id="UP000253153">
    <property type="component" value="Unassembled WGS sequence"/>
</dbReference>
<reference evidence="2 3" key="1">
    <citation type="submission" date="2018-06" db="EMBL/GenBank/DDBJ databases">
        <title>Fusarium incarnatum-equiseti species complex species 28.</title>
        <authorList>
            <person name="Gardiner D.M."/>
        </authorList>
    </citation>
    <scope>NUCLEOTIDE SEQUENCE [LARGE SCALE GENOMIC DNA]</scope>
    <source>
        <strain evidence="2 3">FIESC_28</strain>
    </source>
</reference>
<keyword evidence="3" id="KW-1185">Reference proteome</keyword>
<evidence type="ECO:0000313" key="2">
    <source>
        <dbReference type="EMBL" id="RBR16434.1"/>
    </source>
</evidence>
<proteinExistence type="predicted"/>
<dbReference type="RefSeq" id="XP_031014822.1">
    <property type="nucleotide sequence ID" value="XM_031161124.1"/>
</dbReference>
<evidence type="ECO:0000313" key="3">
    <source>
        <dbReference type="Proteomes" id="UP000253153"/>
    </source>
</evidence>
<dbReference type="OrthoDB" id="5098157at2759"/>